<feature type="compositionally biased region" description="Basic and acidic residues" evidence="6">
    <location>
        <begin position="192"/>
        <end position="208"/>
    </location>
</feature>
<evidence type="ECO:0000256" key="2">
    <source>
        <dbReference type="ARBA" id="ARBA00023015"/>
    </source>
</evidence>
<feature type="region of interest" description="Disordered" evidence="6">
    <location>
        <begin position="137"/>
        <end position="215"/>
    </location>
</feature>
<dbReference type="PANTHER" id="PTHR19304">
    <property type="entry name" value="CYCLIC-AMP RESPONSE ELEMENT BINDING PROTEIN"/>
    <property type="match status" value="1"/>
</dbReference>
<dbReference type="EMBL" id="ML742577">
    <property type="protein sequence ID" value="KAE8144302.1"/>
    <property type="molecule type" value="Genomic_DNA"/>
</dbReference>
<dbReference type="InterPro" id="IPR046347">
    <property type="entry name" value="bZIP_sf"/>
</dbReference>
<evidence type="ECO:0000256" key="5">
    <source>
        <dbReference type="SAM" id="Coils"/>
    </source>
</evidence>
<dbReference type="SMART" id="SM00338">
    <property type="entry name" value="BRLZ"/>
    <property type="match status" value="1"/>
</dbReference>
<dbReference type="OrthoDB" id="295274at2759"/>
<dbReference type="SUPFAM" id="SSF57959">
    <property type="entry name" value="Leucine zipper domain"/>
    <property type="match status" value="1"/>
</dbReference>
<evidence type="ECO:0000256" key="4">
    <source>
        <dbReference type="ARBA" id="ARBA00023242"/>
    </source>
</evidence>
<reference evidence="8 9" key="1">
    <citation type="submission" date="2019-04" db="EMBL/GenBank/DDBJ databases">
        <title>Friends and foes A comparative genomics study of 23 Aspergillus species from section Flavi.</title>
        <authorList>
            <consortium name="DOE Joint Genome Institute"/>
            <person name="Kjaerbolling I."/>
            <person name="Vesth T."/>
            <person name="Frisvad J.C."/>
            <person name="Nybo J.L."/>
            <person name="Theobald S."/>
            <person name="Kildgaard S."/>
            <person name="Isbrandt T."/>
            <person name="Kuo A."/>
            <person name="Sato A."/>
            <person name="Lyhne E.K."/>
            <person name="Kogle M.E."/>
            <person name="Wiebenga A."/>
            <person name="Kun R.S."/>
            <person name="Lubbers R.J."/>
            <person name="Makela M.R."/>
            <person name="Barry K."/>
            <person name="Chovatia M."/>
            <person name="Clum A."/>
            <person name="Daum C."/>
            <person name="Haridas S."/>
            <person name="He G."/>
            <person name="LaButti K."/>
            <person name="Lipzen A."/>
            <person name="Mondo S."/>
            <person name="Riley R."/>
            <person name="Salamov A."/>
            <person name="Simmons B.A."/>
            <person name="Magnuson J.K."/>
            <person name="Henrissat B."/>
            <person name="Mortensen U.H."/>
            <person name="Larsen T.O."/>
            <person name="Devries R.P."/>
            <person name="Grigoriev I.V."/>
            <person name="Machida M."/>
            <person name="Baker S.E."/>
            <person name="Andersen M.R."/>
        </authorList>
    </citation>
    <scope>NUCLEOTIDE SEQUENCE [LARGE SCALE GENOMIC DNA]</scope>
    <source>
        <strain evidence="8 9">IBT 18842</strain>
    </source>
</reference>
<evidence type="ECO:0000256" key="1">
    <source>
        <dbReference type="ARBA" id="ARBA00004123"/>
    </source>
</evidence>
<dbReference type="InterPro" id="IPR004827">
    <property type="entry name" value="bZIP"/>
</dbReference>
<feature type="coiled-coil region" evidence="5">
    <location>
        <begin position="215"/>
        <end position="256"/>
    </location>
</feature>
<evidence type="ECO:0000256" key="3">
    <source>
        <dbReference type="ARBA" id="ARBA00023163"/>
    </source>
</evidence>
<evidence type="ECO:0000259" key="7">
    <source>
        <dbReference type="PROSITE" id="PS50217"/>
    </source>
</evidence>
<keyword evidence="5" id="KW-0175">Coiled coil</keyword>
<protein>
    <recommendedName>
        <fullName evidence="7">BZIP domain-containing protein</fullName>
    </recommendedName>
</protein>
<keyword evidence="3" id="KW-0804">Transcription</keyword>
<comment type="subcellular location">
    <subcellularLocation>
        <location evidence="1">Nucleus</location>
    </subcellularLocation>
</comment>
<name>A0A5N6TDC5_ASPAV</name>
<feature type="region of interest" description="Disordered" evidence="6">
    <location>
        <begin position="347"/>
        <end position="371"/>
    </location>
</feature>
<dbReference type="AlphaFoldDB" id="A0A5N6TDC5"/>
<dbReference type="InterPro" id="IPR051027">
    <property type="entry name" value="bZIP_transcription_factors"/>
</dbReference>
<keyword evidence="2" id="KW-0805">Transcription regulation</keyword>
<evidence type="ECO:0000256" key="6">
    <source>
        <dbReference type="SAM" id="MobiDB-lite"/>
    </source>
</evidence>
<dbReference type="Gene3D" id="1.20.5.170">
    <property type="match status" value="1"/>
</dbReference>
<gene>
    <name evidence="8" type="ORF">BDV25DRAFT_167147</name>
</gene>
<sequence length="392" mass="43987">MEHRQSRADPEWMPFRPLHEQDPNDKMWLDSIPPTQPLYDMSQTYMNYNNNVNEVPAVFYNDMSIQQGSNNTRVRNGQPTPPLSHCAQSPPEQLVHSPDQVAEWPQPMSQDMMMMAPLNNHSGVCHPNMQMTMTPVNANMTTSPVKPNMTTTLVKPKRGAKREAQPEPEAATPPTKRRKSSDNKAKKPKTPPSEDREEKRQRALERNRIAASKCRENKKRKNLELQAEALAAEAKLKDLRESYEKYKAEALTLRNVVVEHGRCGDPGINSHVARMLDIIIVRNKAQAEAYAKAQAEAEGLDIMSPELSAYPDVVNTDAAAAAATSASPPAAQTQSFGFDDPFVSPGMENIDTLPFEDPIPQTDRRDSTQTLWTDDSYNISTEDAFEDYLNVD</sequence>
<dbReference type="GO" id="GO:0003700">
    <property type="term" value="F:DNA-binding transcription factor activity"/>
    <property type="evidence" value="ECO:0007669"/>
    <property type="project" value="InterPro"/>
</dbReference>
<evidence type="ECO:0000313" key="9">
    <source>
        <dbReference type="Proteomes" id="UP000325780"/>
    </source>
</evidence>
<dbReference type="GO" id="GO:0005634">
    <property type="term" value="C:nucleus"/>
    <property type="evidence" value="ECO:0007669"/>
    <property type="project" value="UniProtKB-SubCell"/>
</dbReference>
<feature type="compositionally biased region" description="Polar residues" evidence="6">
    <location>
        <begin position="137"/>
        <end position="153"/>
    </location>
</feature>
<keyword evidence="9" id="KW-1185">Reference proteome</keyword>
<organism evidence="8 9">
    <name type="scientific">Aspergillus avenaceus</name>
    <dbReference type="NCBI Taxonomy" id="36643"/>
    <lineage>
        <taxon>Eukaryota</taxon>
        <taxon>Fungi</taxon>
        <taxon>Dikarya</taxon>
        <taxon>Ascomycota</taxon>
        <taxon>Pezizomycotina</taxon>
        <taxon>Eurotiomycetes</taxon>
        <taxon>Eurotiomycetidae</taxon>
        <taxon>Eurotiales</taxon>
        <taxon>Aspergillaceae</taxon>
        <taxon>Aspergillus</taxon>
        <taxon>Aspergillus subgen. Circumdati</taxon>
    </lineage>
</organism>
<keyword evidence="4" id="KW-0539">Nucleus</keyword>
<dbReference type="Proteomes" id="UP000325780">
    <property type="component" value="Unassembled WGS sequence"/>
</dbReference>
<feature type="domain" description="BZIP" evidence="7">
    <location>
        <begin position="197"/>
        <end position="260"/>
    </location>
</feature>
<accession>A0A5N6TDC5</accession>
<evidence type="ECO:0000313" key="8">
    <source>
        <dbReference type="EMBL" id="KAE8144302.1"/>
    </source>
</evidence>
<dbReference type="CDD" id="cd14687">
    <property type="entry name" value="bZIP_ATF2"/>
    <property type="match status" value="1"/>
</dbReference>
<dbReference type="PROSITE" id="PS50217">
    <property type="entry name" value="BZIP"/>
    <property type="match status" value="1"/>
</dbReference>
<proteinExistence type="predicted"/>